<comment type="caution">
    <text evidence="15">The sequence shown here is derived from an EMBL/GenBank/DDBJ whole genome shotgun (WGS) entry which is preliminary data.</text>
</comment>
<evidence type="ECO:0000256" key="12">
    <source>
        <dbReference type="ARBA" id="ARBA00025285"/>
    </source>
</evidence>
<evidence type="ECO:0000256" key="2">
    <source>
        <dbReference type="ARBA" id="ARBA00008388"/>
    </source>
</evidence>
<name>A0AAE8SRF7_9PEZI</name>
<gene>
    <name evidence="15" type="ORF">DNG_00667</name>
</gene>
<dbReference type="PANTHER" id="PTHR31803">
    <property type="entry name" value="ALTERNATIVE OXIDASE"/>
    <property type="match status" value="1"/>
</dbReference>
<dbReference type="GO" id="GO:0046872">
    <property type="term" value="F:metal ion binding"/>
    <property type="evidence" value="ECO:0007669"/>
    <property type="project" value="UniProtKB-UniRule"/>
</dbReference>
<protein>
    <recommendedName>
        <fullName evidence="13">Alternative oxidase</fullName>
        <ecNumber evidence="13">1.-.-.-</ecNumber>
    </recommendedName>
</protein>
<evidence type="ECO:0000256" key="9">
    <source>
        <dbReference type="ARBA" id="ARBA00023002"/>
    </source>
</evidence>
<comment type="subcellular location">
    <subcellularLocation>
        <location evidence="1">Mitochondrion inner membrane</location>
        <topology evidence="1">Multi-pass membrane protein</topology>
        <orientation evidence="1">Matrix side</orientation>
    </subcellularLocation>
</comment>
<comment type="similarity">
    <text evidence="2 13">Belongs to the alternative oxidase family.</text>
</comment>
<comment type="function">
    <text evidence="12">Catalyzes cyanide-resistant oxygen consumption. May increase respiration when the cytochrome respiratory pathway is restricted, or in response to low temperatures.</text>
</comment>
<evidence type="ECO:0000256" key="3">
    <source>
        <dbReference type="ARBA" id="ARBA00022448"/>
    </source>
</evidence>
<keyword evidence="7 13" id="KW-0249">Electron transport</keyword>
<keyword evidence="8" id="KW-1133">Transmembrane helix</keyword>
<dbReference type="InterPro" id="IPR002680">
    <property type="entry name" value="AOX"/>
</dbReference>
<comment type="cofactor">
    <cofactor evidence="13">
        <name>Fe cation</name>
        <dbReference type="ChEBI" id="CHEBI:24875"/>
    </cofactor>
    <text evidence="13">Binds 2 iron ions per subunit.</text>
</comment>
<evidence type="ECO:0000256" key="10">
    <source>
        <dbReference type="ARBA" id="ARBA00023004"/>
    </source>
</evidence>
<dbReference type="Proteomes" id="UP001187682">
    <property type="component" value="Unassembled WGS sequence"/>
</dbReference>
<dbReference type="GO" id="GO:0098803">
    <property type="term" value="C:respiratory chain complex"/>
    <property type="evidence" value="ECO:0007669"/>
    <property type="project" value="UniProtKB-UniRule"/>
</dbReference>
<evidence type="ECO:0000256" key="7">
    <source>
        <dbReference type="ARBA" id="ARBA00022982"/>
    </source>
</evidence>
<evidence type="ECO:0000256" key="8">
    <source>
        <dbReference type="ARBA" id="ARBA00022989"/>
    </source>
</evidence>
<keyword evidence="3" id="KW-0813">Transport</keyword>
<evidence type="ECO:0000256" key="1">
    <source>
        <dbReference type="ARBA" id="ARBA00004292"/>
    </source>
</evidence>
<evidence type="ECO:0000256" key="6">
    <source>
        <dbReference type="ARBA" id="ARBA00022723"/>
    </source>
</evidence>
<reference evidence="15" key="1">
    <citation type="submission" date="2018-03" db="EMBL/GenBank/DDBJ databases">
        <authorList>
            <person name="Guldener U."/>
        </authorList>
    </citation>
    <scope>NUCLEOTIDE SEQUENCE</scope>
</reference>
<dbReference type="Gene3D" id="1.20.1260.140">
    <property type="entry name" value="Alternative oxidase"/>
    <property type="match status" value="1"/>
</dbReference>
<keyword evidence="10 13" id="KW-0408">Iron</keyword>
<evidence type="ECO:0000313" key="15">
    <source>
        <dbReference type="EMBL" id="SPN97151.1"/>
    </source>
</evidence>
<evidence type="ECO:0000256" key="5">
    <source>
        <dbReference type="ARBA" id="ARBA00022692"/>
    </source>
</evidence>
<sequence>MLATRAPRLVSARQIGQMAKAAALTHAPVSTISTYRPILGAAQNLAHHSQIRHFSILVTDKIPEKDPPKTRVTKPIFPGPTYTEEELLAVVPGHRQPRCLSDRLAWRLVRGARRLVDRATGVTDVKPLTTTQYNARILFLESIAAVPGMVAAVHRHLYSLRKGKRDQGWMKTLLEEAHNERMHLLTWMNLAEPGWFMRLLFIGAQGVFFNICFFARWVSPNFFHRFVGYLEEEAIHTYTRLEKEIENGQVKGWSDPTFPIPEIAIEYWNIPKDKQTMLWLTRYIRADEAGHRGVNHTFANLDQKHDPNPFEQDTRNTSSPVPNAILRPQGFERFEVIEGVKPPKDESESTLK</sequence>
<feature type="compositionally biased region" description="Basic and acidic residues" evidence="14">
    <location>
        <begin position="302"/>
        <end position="314"/>
    </location>
</feature>
<evidence type="ECO:0000256" key="13">
    <source>
        <dbReference type="RuleBase" id="RU003779"/>
    </source>
</evidence>
<dbReference type="AlphaFoldDB" id="A0AAE8SRF7"/>
<dbReference type="EC" id="1.-.-.-" evidence="13"/>
<keyword evidence="6 13" id="KW-0479">Metal-binding</keyword>
<dbReference type="EMBL" id="ONZQ02000001">
    <property type="protein sequence ID" value="SPN97151.1"/>
    <property type="molecule type" value="Genomic_DNA"/>
</dbReference>
<feature type="region of interest" description="Disordered" evidence="14">
    <location>
        <begin position="301"/>
        <end position="325"/>
    </location>
</feature>
<dbReference type="GO" id="GO:0009916">
    <property type="term" value="F:alternative oxidase activity"/>
    <property type="evidence" value="ECO:0007669"/>
    <property type="project" value="UniProtKB-UniRule"/>
</dbReference>
<evidence type="ECO:0000256" key="14">
    <source>
        <dbReference type="SAM" id="MobiDB-lite"/>
    </source>
</evidence>
<keyword evidence="11 13" id="KW-0472">Membrane</keyword>
<accession>A0AAE8SRF7</accession>
<dbReference type="PANTHER" id="PTHR31803:SF3">
    <property type="entry name" value="ALTERNATIVE OXIDASE"/>
    <property type="match status" value="1"/>
</dbReference>
<proteinExistence type="inferred from homology"/>
<keyword evidence="4 13" id="KW-0679">Respiratory chain</keyword>
<evidence type="ECO:0000256" key="11">
    <source>
        <dbReference type="ARBA" id="ARBA00023136"/>
    </source>
</evidence>
<dbReference type="GO" id="GO:0010230">
    <property type="term" value="P:alternative respiration"/>
    <property type="evidence" value="ECO:0007669"/>
    <property type="project" value="TreeGrafter"/>
</dbReference>
<keyword evidence="9 13" id="KW-0560">Oxidoreductase</keyword>
<evidence type="ECO:0000313" key="16">
    <source>
        <dbReference type="Proteomes" id="UP001187682"/>
    </source>
</evidence>
<dbReference type="InterPro" id="IPR038659">
    <property type="entry name" value="AOX_sf"/>
</dbReference>
<dbReference type="GO" id="GO:0005743">
    <property type="term" value="C:mitochondrial inner membrane"/>
    <property type="evidence" value="ECO:0007669"/>
    <property type="project" value="UniProtKB-SubCell"/>
</dbReference>
<keyword evidence="5 13" id="KW-0812">Transmembrane</keyword>
<dbReference type="Pfam" id="PF01786">
    <property type="entry name" value="AOX"/>
    <property type="match status" value="1"/>
</dbReference>
<evidence type="ECO:0000256" key="4">
    <source>
        <dbReference type="ARBA" id="ARBA00022660"/>
    </source>
</evidence>
<organism evidence="15 16">
    <name type="scientific">Cephalotrichum gorgonifer</name>
    <dbReference type="NCBI Taxonomy" id="2041049"/>
    <lineage>
        <taxon>Eukaryota</taxon>
        <taxon>Fungi</taxon>
        <taxon>Dikarya</taxon>
        <taxon>Ascomycota</taxon>
        <taxon>Pezizomycotina</taxon>
        <taxon>Sordariomycetes</taxon>
        <taxon>Hypocreomycetidae</taxon>
        <taxon>Microascales</taxon>
        <taxon>Microascaceae</taxon>
        <taxon>Cephalotrichum</taxon>
    </lineage>
</organism>
<keyword evidence="16" id="KW-1185">Reference proteome</keyword>